<sequence>MMNKALFNELEKIGRIQLSDNFFMREFLYSEIAIANNISNLPDDLDKAIEAGTQLCEQILEPMQKAWGRIHIRSGYRSSAVNDFGNKNKMNCASNNTNFGAHIWDVADGNGFIGASACIVIPRFLPYFQKTGDWAVLAWWLHEHLPNYADMCFFNTNAAFNIRWSQNPNVKQNIKSFLVNPDTGNKEALVKNGIEHEKYKNVLPLVRFTNITNLVS</sequence>
<protein>
    <recommendedName>
        <fullName evidence="3">Peptidase M15</fullName>
    </recommendedName>
</protein>
<evidence type="ECO:0008006" key="3">
    <source>
        <dbReference type="Google" id="ProtNLM"/>
    </source>
</evidence>
<comment type="caution">
    <text evidence="1">The sequence shown here is derived from an EMBL/GenBank/DDBJ whole genome shotgun (WGS) entry which is preliminary data.</text>
</comment>
<dbReference type="InterPro" id="IPR009045">
    <property type="entry name" value="Zn_M74/Hedgehog-like"/>
</dbReference>
<organism evidence="1 2">
    <name type="scientific">Colwellia marinimaniae</name>
    <dbReference type="NCBI Taxonomy" id="1513592"/>
    <lineage>
        <taxon>Bacteria</taxon>
        <taxon>Pseudomonadati</taxon>
        <taxon>Pseudomonadota</taxon>
        <taxon>Gammaproteobacteria</taxon>
        <taxon>Alteromonadales</taxon>
        <taxon>Colwelliaceae</taxon>
        <taxon>Colwellia</taxon>
    </lineage>
</organism>
<dbReference type="EMBL" id="BDQM01000055">
    <property type="protein sequence ID" value="GAW97897.1"/>
    <property type="molecule type" value="Genomic_DNA"/>
</dbReference>
<dbReference type="SUPFAM" id="SSF55166">
    <property type="entry name" value="Hedgehog/DD-peptidase"/>
    <property type="match status" value="1"/>
</dbReference>
<name>A0ABQ0N025_9GAMM</name>
<gene>
    <name evidence="1" type="ORF">MTCD1_03546</name>
</gene>
<reference evidence="1 2" key="1">
    <citation type="submission" date="2017-06" db="EMBL/GenBank/DDBJ databases">
        <title>Whole Genome Sequences of Colwellia marinimaniae MTCD1.</title>
        <authorList>
            <person name="Kusumoto H."/>
            <person name="Inoue M."/>
            <person name="Tanikawa K."/>
            <person name="Maeji H."/>
            <person name="Cameron J.H."/>
            <person name="Bartlett D.H."/>
        </authorList>
    </citation>
    <scope>NUCLEOTIDE SEQUENCE [LARGE SCALE GENOMIC DNA]</scope>
    <source>
        <strain evidence="1 2">MTCD1</strain>
    </source>
</reference>
<accession>A0ABQ0N025</accession>
<proteinExistence type="predicted"/>
<evidence type="ECO:0000313" key="1">
    <source>
        <dbReference type="EMBL" id="GAW97897.1"/>
    </source>
</evidence>
<dbReference type="Proteomes" id="UP000197068">
    <property type="component" value="Unassembled WGS sequence"/>
</dbReference>
<keyword evidence="2" id="KW-1185">Reference proteome</keyword>
<evidence type="ECO:0000313" key="2">
    <source>
        <dbReference type="Proteomes" id="UP000197068"/>
    </source>
</evidence>